<dbReference type="AlphaFoldDB" id="A0A645AQV9"/>
<accession>A0A645AQV9</accession>
<proteinExistence type="predicted"/>
<gene>
    <name evidence="2" type="ORF">SDC9_102449</name>
</gene>
<name>A0A645AQV9_9ZZZZ</name>
<comment type="caution">
    <text evidence="2">The sequence shown here is derived from an EMBL/GenBank/DDBJ whole genome shotgun (WGS) entry which is preliminary data.</text>
</comment>
<sequence>MIRPVQLPEHWPRYRVFDYGLDMLACYWAAVDGQGRIWLYRELCRPGLIVSDAAAAILAATPAGERISYTIAPPDMWTTLKDTGRTMAELFTACGVPLVKASNARVQGWLMMKEFLKLRADGRPGLLVFDTCAQLLRSLPSLLHSELNPSDVATEPHELTHQADAVRYLCVHRTLGADGQEPAEEGREDFDQTLRGGAASPGYLYG</sequence>
<reference evidence="2" key="1">
    <citation type="submission" date="2019-08" db="EMBL/GenBank/DDBJ databases">
        <authorList>
            <person name="Kucharzyk K."/>
            <person name="Murdoch R.W."/>
            <person name="Higgins S."/>
            <person name="Loffler F."/>
        </authorList>
    </citation>
    <scope>NUCLEOTIDE SEQUENCE</scope>
</reference>
<protein>
    <recommendedName>
        <fullName evidence="3">Terminase large subunit gp17-like C-terminal domain-containing protein</fullName>
    </recommendedName>
</protein>
<dbReference type="Gene3D" id="3.30.420.280">
    <property type="match status" value="1"/>
</dbReference>
<dbReference type="EMBL" id="VSSQ01015368">
    <property type="protein sequence ID" value="MPM55652.1"/>
    <property type="molecule type" value="Genomic_DNA"/>
</dbReference>
<evidence type="ECO:0008006" key="3">
    <source>
        <dbReference type="Google" id="ProtNLM"/>
    </source>
</evidence>
<evidence type="ECO:0000313" key="2">
    <source>
        <dbReference type="EMBL" id="MPM55652.1"/>
    </source>
</evidence>
<feature type="region of interest" description="Disordered" evidence="1">
    <location>
        <begin position="179"/>
        <end position="206"/>
    </location>
</feature>
<organism evidence="2">
    <name type="scientific">bioreactor metagenome</name>
    <dbReference type="NCBI Taxonomy" id="1076179"/>
    <lineage>
        <taxon>unclassified sequences</taxon>
        <taxon>metagenomes</taxon>
        <taxon>ecological metagenomes</taxon>
    </lineage>
</organism>
<evidence type="ECO:0000256" key="1">
    <source>
        <dbReference type="SAM" id="MobiDB-lite"/>
    </source>
</evidence>